<evidence type="ECO:0000313" key="3">
    <source>
        <dbReference type="Proteomes" id="UP000094969"/>
    </source>
</evidence>
<proteinExistence type="predicted"/>
<dbReference type="OrthoDB" id="9799092at2"/>
<reference evidence="2 3" key="1">
    <citation type="journal article" date="2015" name="Antonie Van Leeuwenhoek">
        <title>Bosea vaviloviae sp. nov., a new species of slow-growing rhizobia isolated from nodules of the relict species Vavilovia formosa (Stev.) Fed.</title>
        <authorList>
            <person name="Safronova V.I."/>
            <person name="Kuznetsova I.G."/>
            <person name="Sazanova A.L."/>
            <person name="Kimeklis A.K."/>
            <person name="Belimov A.A."/>
            <person name="Andronov E.E."/>
            <person name="Pinaev A.G."/>
            <person name="Chizhevskaya E.P."/>
            <person name="Pukhaev A.R."/>
            <person name="Popov K.P."/>
            <person name="Willems A."/>
            <person name="Tikhonovich I.A."/>
        </authorList>
    </citation>
    <scope>NUCLEOTIDE SEQUENCE [LARGE SCALE GENOMIC DNA]</scope>
    <source>
        <strain evidence="2 3">Vaf18</strain>
    </source>
</reference>
<dbReference type="Gene3D" id="3.40.630.30">
    <property type="match status" value="1"/>
</dbReference>
<accession>A0A1D7U7W3</accession>
<dbReference type="InterPro" id="IPR001633">
    <property type="entry name" value="EAL_dom"/>
</dbReference>
<dbReference type="InterPro" id="IPR016181">
    <property type="entry name" value="Acyl_CoA_acyltransferase"/>
</dbReference>
<evidence type="ECO:0000259" key="1">
    <source>
        <dbReference type="PROSITE" id="PS50883"/>
    </source>
</evidence>
<organism evidence="2 3">
    <name type="scientific">Bosea vaviloviae</name>
    <dbReference type="NCBI Taxonomy" id="1526658"/>
    <lineage>
        <taxon>Bacteria</taxon>
        <taxon>Pseudomonadati</taxon>
        <taxon>Pseudomonadota</taxon>
        <taxon>Alphaproteobacteria</taxon>
        <taxon>Hyphomicrobiales</taxon>
        <taxon>Boseaceae</taxon>
        <taxon>Bosea</taxon>
    </lineage>
</organism>
<dbReference type="EMBL" id="CP017147">
    <property type="protein sequence ID" value="AOO83465.1"/>
    <property type="molecule type" value="Genomic_DNA"/>
</dbReference>
<dbReference type="RefSeq" id="WP_069692665.1">
    <property type="nucleotide sequence ID" value="NZ_CP017147.1"/>
</dbReference>
<dbReference type="PROSITE" id="PS50883">
    <property type="entry name" value="EAL"/>
    <property type="match status" value="1"/>
</dbReference>
<dbReference type="SUPFAM" id="SSF55729">
    <property type="entry name" value="Acyl-CoA N-acyltransferases (Nat)"/>
    <property type="match status" value="1"/>
</dbReference>
<dbReference type="Proteomes" id="UP000094969">
    <property type="component" value="Chromosome"/>
</dbReference>
<evidence type="ECO:0000313" key="2">
    <source>
        <dbReference type="EMBL" id="AOO83465.1"/>
    </source>
</evidence>
<name>A0A1D7U7W3_9HYPH</name>
<protein>
    <recommendedName>
        <fullName evidence="1">EAL domain-containing protein</fullName>
    </recommendedName>
</protein>
<feature type="domain" description="EAL" evidence="1">
    <location>
        <begin position="1"/>
        <end position="77"/>
    </location>
</feature>
<dbReference type="AlphaFoldDB" id="A0A1D7U7W3"/>
<sequence>MIEAVLSTDDAKRVAESLRRLRQIGLSDAANTDGVALRLYERLGFKPYGIESKALRIDGTFFDEALLALDFSEAAPD</sequence>
<gene>
    <name evidence="2" type="ORF">BHK69_26180</name>
</gene>
<dbReference type="KEGG" id="bvv:BHK69_26180"/>
<keyword evidence="3" id="KW-1185">Reference proteome</keyword>